<evidence type="ECO:0000256" key="1">
    <source>
        <dbReference type="ARBA" id="ARBA00022737"/>
    </source>
</evidence>
<organism evidence="5 6">
    <name type="scientific">Papaver somniferum</name>
    <name type="common">Opium poppy</name>
    <dbReference type="NCBI Taxonomy" id="3469"/>
    <lineage>
        <taxon>Eukaryota</taxon>
        <taxon>Viridiplantae</taxon>
        <taxon>Streptophyta</taxon>
        <taxon>Embryophyta</taxon>
        <taxon>Tracheophyta</taxon>
        <taxon>Spermatophyta</taxon>
        <taxon>Magnoliopsida</taxon>
        <taxon>Ranunculales</taxon>
        <taxon>Papaveraceae</taxon>
        <taxon>Papaveroideae</taxon>
        <taxon>Papaver</taxon>
    </lineage>
</organism>
<dbReference type="EMBL" id="CM010721">
    <property type="protein sequence ID" value="RZC70531.1"/>
    <property type="molecule type" value="Genomic_DNA"/>
</dbReference>
<name>A0A4Y7KEE1_PAPSO</name>
<dbReference type="InterPro" id="IPR040217">
    <property type="entry name" value="ACR1-12"/>
</dbReference>
<feature type="domain" description="ACT" evidence="4">
    <location>
        <begin position="65"/>
        <end position="158"/>
    </location>
</feature>
<evidence type="ECO:0000256" key="2">
    <source>
        <dbReference type="RuleBase" id="RU369043"/>
    </source>
</evidence>
<dbReference type="Pfam" id="PF24931">
    <property type="entry name" value="ACT_ACR9_3rd"/>
    <property type="match status" value="1"/>
</dbReference>
<proteinExistence type="predicted"/>
<dbReference type="OMA" id="MASDHEW"/>
<dbReference type="Proteomes" id="UP000316621">
    <property type="component" value="Chromosome 7"/>
</dbReference>
<dbReference type="PANTHER" id="PTHR31096">
    <property type="entry name" value="ACT DOMAIN-CONTAINING PROTEIN ACR4-RELATED"/>
    <property type="match status" value="1"/>
</dbReference>
<keyword evidence="1 2" id="KW-0677">Repeat</keyword>
<evidence type="ECO:0000256" key="3">
    <source>
        <dbReference type="SAM" id="Phobius"/>
    </source>
</evidence>
<keyword evidence="3" id="KW-0812">Transmembrane</keyword>
<keyword evidence="6" id="KW-1185">Reference proteome</keyword>
<reference evidence="5 6" key="1">
    <citation type="journal article" date="2018" name="Science">
        <title>The opium poppy genome and morphinan production.</title>
        <authorList>
            <person name="Guo L."/>
            <person name="Winzer T."/>
            <person name="Yang X."/>
            <person name="Li Y."/>
            <person name="Ning Z."/>
            <person name="He Z."/>
            <person name="Teodor R."/>
            <person name="Lu Y."/>
            <person name="Bowser T.A."/>
            <person name="Graham I.A."/>
            <person name="Ye K."/>
        </authorList>
    </citation>
    <scope>NUCLEOTIDE SEQUENCE [LARGE SCALE GENOMIC DNA]</scope>
    <source>
        <strain evidence="6">cv. HN1</strain>
        <tissue evidence="5">Leaves</tissue>
    </source>
</reference>
<dbReference type="Gramene" id="RZC70531">
    <property type="protein sequence ID" value="RZC70531"/>
    <property type="gene ID" value="C5167_033671"/>
</dbReference>
<dbReference type="GO" id="GO:0016597">
    <property type="term" value="F:amino acid binding"/>
    <property type="evidence" value="ECO:0007669"/>
    <property type="project" value="UniProtKB-UniRule"/>
</dbReference>
<keyword evidence="3" id="KW-0472">Membrane</keyword>
<accession>A0A4Y7KEE1</accession>
<protein>
    <recommendedName>
        <fullName evidence="2">ACT domain-containing protein ACR</fullName>
    </recommendedName>
    <alternativeName>
        <fullName evidence="2">Protein ACT DOMAIN REPEATS</fullName>
    </alternativeName>
</protein>
<dbReference type="InterPro" id="IPR056805">
    <property type="entry name" value="ACT_ACR9/10_C"/>
</dbReference>
<evidence type="ECO:0000313" key="5">
    <source>
        <dbReference type="EMBL" id="RZC70531.1"/>
    </source>
</evidence>
<dbReference type="STRING" id="3469.A0A4Y7KEE1"/>
<evidence type="ECO:0000259" key="4">
    <source>
        <dbReference type="Pfam" id="PF24926"/>
    </source>
</evidence>
<dbReference type="AlphaFoldDB" id="A0A4Y7KEE1"/>
<dbReference type="Pfam" id="PF24926">
    <property type="entry name" value="ACT_ACR9_C"/>
    <property type="match status" value="1"/>
</dbReference>
<feature type="transmembrane region" description="Helical" evidence="3">
    <location>
        <begin position="97"/>
        <end position="114"/>
    </location>
</feature>
<comment type="function">
    <text evidence="2">Binds amino acids.</text>
</comment>
<evidence type="ECO:0000313" key="6">
    <source>
        <dbReference type="Proteomes" id="UP000316621"/>
    </source>
</evidence>
<keyword evidence="3" id="KW-1133">Transmembrane helix</keyword>
<gene>
    <name evidence="5" type="ORF">C5167_033671</name>
</gene>
<sequence length="160" mass="18734">MYYQISYGRFSIKHEQNCELDLFVVQADGKKIVDLNKQNALCSRLRMELLHPLQVAVVSRGPDSELLVVNPVELSGSGRPLVFYDITLALKCSRYAFFRYAVLLFLFLFYFYFFQADIGRHMIGDKECEVYRILLDEGNGFSMSWKKIECEVRKMLMGWE</sequence>
<dbReference type="PANTHER" id="PTHR31096:SF23">
    <property type="entry name" value="ACT DOMAIN-CONTAINING PROTEIN ACR10"/>
    <property type="match status" value="1"/>
</dbReference>